<keyword evidence="1 2" id="KW-1015">Disulfide bond</keyword>
<dbReference type="InterPro" id="IPR001338">
    <property type="entry name" value="Class_I_Hydrophobin"/>
</dbReference>
<dbReference type="RefSeq" id="XP_008715306.1">
    <property type="nucleotide sequence ID" value="XM_008717084.1"/>
</dbReference>
<sequence>MFAKAFTALTAIMATSVLAAPQAAGTSDSDVTVGEAAQQCGNNQTISCCNSASSDSADGLLGGLLDGILGGNCVQIPVAGTFHFPHDSFFTNDSFTLVLGVQVPLNKACGNNIAACCQGDQNGLVNVQCSPISLL</sequence>
<dbReference type="VEuPathDB" id="FungiDB:HMPREF1541_02729"/>
<keyword evidence="2" id="KW-0134">Cell wall</keyword>
<dbReference type="AlphaFoldDB" id="W2S4P7"/>
<keyword evidence="2" id="KW-0964">Secreted</keyword>
<evidence type="ECO:0000313" key="4">
    <source>
        <dbReference type="Proteomes" id="UP000030752"/>
    </source>
</evidence>
<dbReference type="InParanoid" id="W2S4P7"/>
<evidence type="ECO:0000256" key="1">
    <source>
        <dbReference type="ARBA" id="ARBA00023157"/>
    </source>
</evidence>
<keyword evidence="2" id="KW-0732">Signal</keyword>
<organism evidence="3 4">
    <name type="scientific">Cyphellophora europaea (strain CBS 101466)</name>
    <name type="common">Phialophora europaea</name>
    <dbReference type="NCBI Taxonomy" id="1220924"/>
    <lineage>
        <taxon>Eukaryota</taxon>
        <taxon>Fungi</taxon>
        <taxon>Dikarya</taxon>
        <taxon>Ascomycota</taxon>
        <taxon>Pezizomycotina</taxon>
        <taxon>Eurotiomycetes</taxon>
        <taxon>Chaetothyriomycetidae</taxon>
        <taxon>Chaetothyriales</taxon>
        <taxon>Cyphellophoraceae</taxon>
        <taxon>Cyphellophora</taxon>
    </lineage>
</organism>
<accession>W2S4P7</accession>
<dbReference type="OrthoDB" id="4225815at2759"/>
<feature type="signal peptide" evidence="2">
    <location>
        <begin position="1"/>
        <end position="19"/>
    </location>
</feature>
<dbReference type="GO" id="GO:0009277">
    <property type="term" value="C:fungal-type cell wall"/>
    <property type="evidence" value="ECO:0007669"/>
    <property type="project" value="InterPro"/>
</dbReference>
<dbReference type="GeneID" id="19970068"/>
<reference evidence="3 4" key="1">
    <citation type="submission" date="2013-03" db="EMBL/GenBank/DDBJ databases">
        <title>The Genome Sequence of Phialophora europaea CBS 101466.</title>
        <authorList>
            <consortium name="The Broad Institute Genomics Platform"/>
            <person name="Cuomo C."/>
            <person name="de Hoog S."/>
            <person name="Gorbushina A."/>
            <person name="Walker B."/>
            <person name="Young S.K."/>
            <person name="Zeng Q."/>
            <person name="Gargeya S."/>
            <person name="Fitzgerald M."/>
            <person name="Haas B."/>
            <person name="Abouelleil A."/>
            <person name="Allen A.W."/>
            <person name="Alvarado L."/>
            <person name="Arachchi H.M."/>
            <person name="Berlin A.M."/>
            <person name="Chapman S.B."/>
            <person name="Gainer-Dewar J."/>
            <person name="Goldberg J."/>
            <person name="Griggs A."/>
            <person name="Gujja S."/>
            <person name="Hansen M."/>
            <person name="Howarth C."/>
            <person name="Imamovic A."/>
            <person name="Ireland A."/>
            <person name="Larimer J."/>
            <person name="McCowan C."/>
            <person name="Murphy C."/>
            <person name="Pearson M."/>
            <person name="Poon T.W."/>
            <person name="Priest M."/>
            <person name="Roberts A."/>
            <person name="Saif S."/>
            <person name="Shea T."/>
            <person name="Sisk P."/>
            <person name="Sykes S."/>
            <person name="Wortman J."/>
            <person name="Nusbaum C."/>
            <person name="Birren B."/>
        </authorList>
    </citation>
    <scope>NUCLEOTIDE SEQUENCE [LARGE SCALE GENOMIC DNA]</scope>
    <source>
        <strain evidence="3 4">CBS 101466</strain>
    </source>
</reference>
<dbReference type="HOGENOM" id="CLU_164195_0_0_1"/>
<dbReference type="GO" id="GO:0005199">
    <property type="term" value="F:structural constituent of cell wall"/>
    <property type="evidence" value="ECO:0007669"/>
    <property type="project" value="InterPro"/>
</dbReference>
<comment type="similarity">
    <text evidence="2">Belongs to the fungal hydrophobin family.</text>
</comment>
<dbReference type="EMBL" id="KB822718">
    <property type="protein sequence ID" value="ETN43570.1"/>
    <property type="molecule type" value="Genomic_DNA"/>
</dbReference>
<name>W2S4P7_CYPE1</name>
<proteinExistence type="inferred from homology"/>
<dbReference type="SMART" id="SM00075">
    <property type="entry name" value="HYDRO"/>
    <property type="match status" value="1"/>
</dbReference>
<dbReference type="Proteomes" id="UP000030752">
    <property type="component" value="Unassembled WGS sequence"/>
</dbReference>
<comment type="subcellular location">
    <subcellularLocation>
        <location evidence="2">Secreted</location>
        <location evidence="2">Cell wall</location>
    </subcellularLocation>
</comment>
<keyword evidence="4" id="KW-1185">Reference proteome</keyword>
<feature type="chain" id="PRO_5013986424" description="Hydrophobin" evidence="2">
    <location>
        <begin position="20"/>
        <end position="135"/>
    </location>
</feature>
<gene>
    <name evidence="3" type="ORF">HMPREF1541_02729</name>
</gene>
<evidence type="ECO:0000256" key="2">
    <source>
        <dbReference type="RuleBase" id="RU365009"/>
    </source>
</evidence>
<protein>
    <recommendedName>
        <fullName evidence="2">Hydrophobin</fullName>
    </recommendedName>
</protein>
<evidence type="ECO:0000313" key="3">
    <source>
        <dbReference type="EMBL" id="ETN43570.1"/>
    </source>
</evidence>
<dbReference type="Pfam" id="PF01185">
    <property type="entry name" value="Hydrophobin"/>
    <property type="match status" value="1"/>
</dbReference>